<dbReference type="EMBL" id="MU806268">
    <property type="protein sequence ID" value="KAJ3837131.1"/>
    <property type="molecule type" value="Genomic_DNA"/>
</dbReference>
<dbReference type="EC" id="3.4.-.-" evidence="15"/>
<dbReference type="GO" id="GO:0008235">
    <property type="term" value="F:metalloexopeptidase activity"/>
    <property type="evidence" value="ECO:0007669"/>
    <property type="project" value="InterPro"/>
</dbReference>
<evidence type="ECO:0000256" key="3">
    <source>
        <dbReference type="ARBA" id="ARBA00004128"/>
    </source>
</evidence>
<evidence type="ECO:0000259" key="19">
    <source>
        <dbReference type="Pfam" id="PF22251"/>
    </source>
</evidence>
<dbReference type="AlphaFoldDB" id="A0AA38P6L5"/>
<proteinExistence type="inferred from homology"/>
<feature type="transmembrane region" description="Helical" evidence="16">
    <location>
        <begin position="390"/>
        <end position="415"/>
    </location>
</feature>
<keyword evidence="13 16" id="KW-0472">Membrane</keyword>
<keyword evidence="7 16" id="KW-0812">Transmembrane</keyword>
<keyword evidence="6 15" id="KW-0645">Protease</keyword>
<organism evidence="20 21">
    <name type="scientific">Lentinula raphanica</name>
    <dbReference type="NCBI Taxonomy" id="153919"/>
    <lineage>
        <taxon>Eukaryota</taxon>
        <taxon>Fungi</taxon>
        <taxon>Dikarya</taxon>
        <taxon>Basidiomycota</taxon>
        <taxon>Agaricomycotina</taxon>
        <taxon>Agaricomycetes</taxon>
        <taxon>Agaricomycetidae</taxon>
        <taxon>Agaricales</taxon>
        <taxon>Marasmiineae</taxon>
        <taxon>Omphalotaceae</taxon>
        <taxon>Lentinula</taxon>
    </lineage>
</organism>
<feature type="transmembrane region" description="Helical" evidence="16">
    <location>
        <begin position="609"/>
        <end position="627"/>
    </location>
</feature>
<keyword evidence="21" id="KW-1185">Reference proteome</keyword>
<evidence type="ECO:0000313" key="20">
    <source>
        <dbReference type="EMBL" id="KAJ3837131.1"/>
    </source>
</evidence>
<evidence type="ECO:0000256" key="4">
    <source>
        <dbReference type="ARBA" id="ARBA00010918"/>
    </source>
</evidence>
<dbReference type="InterPro" id="IPR053975">
    <property type="entry name" value="PFF1_C"/>
</dbReference>
<keyword evidence="11 16" id="KW-1133">Transmembrane helix</keyword>
<keyword evidence="9 15" id="KW-0378">Hydrolase</keyword>
<gene>
    <name evidence="20" type="ORF">F5878DRAFT_726288</name>
</gene>
<dbReference type="Proteomes" id="UP001163846">
    <property type="component" value="Unassembled WGS sequence"/>
</dbReference>
<dbReference type="InterPro" id="IPR053976">
    <property type="entry name" value="PFF1_TM"/>
</dbReference>
<keyword evidence="10 15" id="KW-0862">Zinc</keyword>
<protein>
    <recommendedName>
        <fullName evidence="15">Peptide hydrolase</fullName>
        <ecNumber evidence="15">3.4.-.-</ecNumber>
    </recommendedName>
</protein>
<dbReference type="SUPFAM" id="SSF53187">
    <property type="entry name" value="Zn-dependent exopeptidases"/>
    <property type="match status" value="1"/>
</dbReference>
<dbReference type="GO" id="GO:0046872">
    <property type="term" value="F:metal ion binding"/>
    <property type="evidence" value="ECO:0007669"/>
    <property type="project" value="UniProtKB-KW"/>
</dbReference>
<feature type="transmembrane region" description="Helical" evidence="16">
    <location>
        <begin position="492"/>
        <end position="511"/>
    </location>
</feature>
<comment type="function">
    <text evidence="2">May be involved in vacuolar sorting and osmoregulation.</text>
</comment>
<keyword evidence="14" id="KW-0325">Glycoprotein</keyword>
<dbReference type="InterPro" id="IPR045175">
    <property type="entry name" value="M28_fam"/>
</dbReference>
<feature type="transmembrane region" description="Helical" evidence="16">
    <location>
        <begin position="724"/>
        <end position="748"/>
    </location>
</feature>
<dbReference type="CDD" id="cd03875">
    <property type="entry name" value="M28_Fxna_like"/>
    <property type="match status" value="1"/>
</dbReference>
<evidence type="ECO:0000313" key="21">
    <source>
        <dbReference type="Proteomes" id="UP001163846"/>
    </source>
</evidence>
<dbReference type="PANTHER" id="PTHR12147:SF58">
    <property type="entry name" value="VACUOLAR MEMBRANE PROTEASE"/>
    <property type="match status" value="1"/>
</dbReference>
<evidence type="ECO:0000256" key="1">
    <source>
        <dbReference type="ARBA" id="ARBA00001947"/>
    </source>
</evidence>
<comment type="cofactor">
    <cofactor evidence="1">
        <name>Zn(2+)</name>
        <dbReference type="ChEBI" id="CHEBI:29105"/>
    </cofactor>
</comment>
<dbReference type="PANTHER" id="PTHR12147">
    <property type="entry name" value="METALLOPEPTIDASE M28 FAMILY MEMBER"/>
    <property type="match status" value="1"/>
</dbReference>
<evidence type="ECO:0000256" key="9">
    <source>
        <dbReference type="ARBA" id="ARBA00022801"/>
    </source>
</evidence>
<keyword evidence="8 15" id="KW-0479">Metal-binding</keyword>
<comment type="similarity">
    <text evidence="4 15">Belongs to the peptidase M28 family.</text>
</comment>
<feature type="transmembrane region" description="Helical" evidence="16">
    <location>
        <begin position="686"/>
        <end position="712"/>
    </location>
</feature>
<evidence type="ECO:0000256" key="6">
    <source>
        <dbReference type="ARBA" id="ARBA00022670"/>
    </source>
</evidence>
<evidence type="ECO:0000256" key="10">
    <source>
        <dbReference type="ARBA" id="ARBA00022833"/>
    </source>
</evidence>
<evidence type="ECO:0000256" key="7">
    <source>
        <dbReference type="ARBA" id="ARBA00022692"/>
    </source>
</evidence>
<keyword evidence="5" id="KW-0926">Vacuole</keyword>
<dbReference type="Pfam" id="PF22251">
    <property type="entry name" value="PFF1_TM"/>
    <property type="match status" value="1"/>
</dbReference>
<evidence type="ECO:0000256" key="8">
    <source>
        <dbReference type="ARBA" id="ARBA00022723"/>
    </source>
</evidence>
<evidence type="ECO:0000256" key="16">
    <source>
        <dbReference type="SAM" id="Phobius"/>
    </source>
</evidence>
<dbReference type="InterPro" id="IPR048024">
    <property type="entry name" value="Fxna-like_M28_dom"/>
</dbReference>
<evidence type="ECO:0000256" key="13">
    <source>
        <dbReference type="ARBA" id="ARBA00023136"/>
    </source>
</evidence>
<evidence type="ECO:0000256" key="12">
    <source>
        <dbReference type="ARBA" id="ARBA00023049"/>
    </source>
</evidence>
<dbReference type="Gene3D" id="3.40.630.10">
    <property type="entry name" value="Zn peptidases"/>
    <property type="match status" value="1"/>
</dbReference>
<comment type="caution">
    <text evidence="20">The sequence shown here is derived from an EMBL/GenBank/DDBJ whole genome shotgun (WGS) entry which is preliminary data.</text>
</comment>
<evidence type="ECO:0000256" key="11">
    <source>
        <dbReference type="ARBA" id="ARBA00022989"/>
    </source>
</evidence>
<feature type="transmembrane region" description="Helical" evidence="16">
    <location>
        <begin position="755"/>
        <end position="775"/>
    </location>
</feature>
<dbReference type="GO" id="GO:0005774">
    <property type="term" value="C:vacuolar membrane"/>
    <property type="evidence" value="ECO:0007669"/>
    <property type="project" value="UniProtKB-SubCell"/>
</dbReference>
<dbReference type="Pfam" id="PF04389">
    <property type="entry name" value="Peptidase_M28"/>
    <property type="match status" value="1"/>
</dbReference>
<feature type="transmembrane region" description="Helical" evidence="16">
    <location>
        <begin position="17"/>
        <end position="39"/>
    </location>
</feature>
<comment type="subcellular location">
    <subcellularLocation>
        <location evidence="3">Vacuole membrane</location>
        <topology evidence="3">Multi-pass membrane protein</topology>
    </subcellularLocation>
</comment>
<evidence type="ECO:0000259" key="18">
    <source>
        <dbReference type="Pfam" id="PF22250"/>
    </source>
</evidence>
<evidence type="ECO:0000256" key="2">
    <source>
        <dbReference type="ARBA" id="ARBA00003273"/>
    </source>
</evidence>
<sequence>MHLTTTLRTAFARTTGFLTAPVTTLLVFAYLAVALSTFITDQLAPVPPPSQLHSQYGNINVTEAFDDLHIITTRPHPYHSHANDLVREYLLHKLEDIRLQSGLGDQFIIDDDVTTSGTWAGGFGGSGSRSGNYFEGNNILVKIRGTANSTFNTPLPAVLFSAHFDCVSTASGATDNGMGVVTLLQLVRYFSTHLPHRTVLFNINNGEEDGLNGAHILLEHPWIKNTSHSEFTNLYGSSFLNVEGAGSGGRPLLFRATDLGVVRGWKQVDTPHANIISAEAFELGLIRSGTDYSVYTNRFAAPNPSDSTKFGPLRGLDFAFYRGRSKYHTKYDAISFTEGGDKALWAMLQPSLNAGIALANDHNGSTEVKEKAVFFELFNSVLVLFRLTNLLTFNITALIVGPISLILLTVSESALARSRAIKRQRATFSPSVVNPSELETDTAAPPVLSPGSTIVEEASSDYHEQHENDSGWVKAKRRLSLSSRILWKHGRFWIALVVAIGAQIASAAGFVHLNPFIVYRFPSIPILSSFTLSILVLALILSPPFLHNATPNLILSRAPITTNVPAWESFRTLLIHSYILSWLLVLLSTIGVTHYQMGGVLYAASACNGLTWLSAVICGVAGCFGVAETAELKVVQVSDPDSGAVEHEQEDETEVNERTPLVGRKHRIVKNKSKEGVDPVENPQPYVLWILVLLIYVPFPLILVSHMALFLIPSVNQTMIDGSPAVTVYAIISLLSLVAALPTIPFIGARRVHRYLFWFLGVVWIICTALAWVPWSGTWSGGVEGFEGGLFPFSEDAPLKVFFQQKVELAPPGKQGNDTTAKVVTTLTGATPFVHDLIVPSIPSYLHSLASGRPVGCSDNNIDERKTGLSKCSWETHHSTIGSFDASGMVPVATDTTHLTAGGAALKNRSAWDWVSTSNPWFEAHATSMTFNKGNPGARFSISANNNRACRLYFDHPVEMFRVRTVDDQQSLLQEDKDGHDDDDEASWRVQRGFESDYYEMLRLWTREWGKTFVVDLQWSNKSSLLARDNPDSVIAQQTLSANSKKLTGRVACEWVEYESGMVGMGLSTSPLPSPSGKRVSGGKIPALEEILTYLPKWAVVSKLTDGLVEVEERFEL</sequence>
<evidence type="ECO:0000256" key="15">
    <source>
        <dbReference type="RuleBase" id="RU361240"/>
    </source>
</evidence>
<feature type="domain" description="Peptidase M28" evidence="17">
    <location>
        <begin position="138"/>
        <end position="336"/>
    </location>
</feature>
<keyword evidence="12" id="KW-0482">Metalloprotease</keyword>
<feature type="transmembrane region" description="Helical" evidence="16">
    <location>
        <begin position="578"/>
        <end position="597"/>
    </location>
</feature>
<evidence type="ECO:0000256" key="14">
    <source>
        <dbReference type="ARBA" id="ARBA00023180"/>
    </source>
</evidence>
<evidence type="ECO:0000259" key="17">
    <source>
        <dbReference type="Pfam" id="PF04389"/>
    </source>
</evidence>
<name>A0AA38P6L5_9AGAR</name>
<accession>A0AA38P6L5</accession>
<feature type="domain" description="Vacuolar membrane protease C-terminal" evidence="18">
    <location>
        <begin position="799"/>
        <end position="1111"/>
    </location>
</feature>
<dbReference type="InterPro" id="IPR007484">
    <property type="entry name" value="Peptidase_M28"/>
</dbReference>
<evidence type="ECO:0000256" key="5">
    <source>
        <dbReference type="ARBA" id="ARBA00022554"/>
    </source>
</evidence>
<dbReference type="GO" id="GO:0006508">
    <property type="term" value="P:proteolysis"/>
    <property type="evidence" value="ECO:0007669"/>
    <property type="project" value="UniProtKB-KW"/>
</dbReference>
<feature type="transmembrane region" description="Helical" evidence="16">
    <location>
        <begin position="517"/>
        <end position="541"/>
    </location>
</feature>
<reference evidence="20" key="1">
    <citation type="submission" date="2022-08" db="EMBL/GenBank/DDBJ databases">
        <authorList>
            <consortium name="DOE Joint Genome Institute"/>
            <person name="Min B."/>
            <person name="Riley R."/>
            <person name="Sierra-Patev S."/>
            <person name="Naranjo-Ortiz M."/>
            <person name="Looney B."/>
            <person name="Konkel Z."/>
            <person name="Slot J.C."/>
            <person name="Sakamoto Y."/>
            <person name="Steenwyk J.L."/>
            <person name="Rokas A."/>
            <person name="Carro J."/>
            <person name="Camarero S."/>
            <person name="Ferreira P."/>
            <person name="Molpeceres G."/>
            <person name="Ruiz-Duenas F.J."/>
            <person name="Serrano A."/>
            <person name="Henrissat B."/>
            <person name="Drula E."/>
            <person name="Hughes K.W."/>
            <person name="Mata J.L."/>
            <person name="Ishikawa N.K."/>
            <person name="Vargas-Isla R."/>
            <person name="Ushijima S."/>
            <person name="Smith C.A."/>
            <person name="Ahrendt S."/>
            <person name="Andreopoulos W."/>
            <person name="He G."/>
            <person name="Labutti K."/>
            <person name="Lipzen A."/>
            <person name="Ng V."/>
            <person name="Sandor L."/>
            <person name="Barry K."/>
            <person name="Martinez A.T."/>
            <person name="Xiao Y."/>
            <person name="Gibbons J.G."/>
            <person name="Terashima K."/>
            <person name="Hibbett D.S."/>
            <person name="Grigoriev I.V."/>
        </authorList>
    </citation>
    <scope>NUCLEOTIDE SEQUENCE</scope>
    <source>
        <strain evidence="20">TFB9207</strain>
    </source>
</reference>
<dbReference type="Pfam" id="PF22250">
    <property type="entry name" value="PFF1_C"/>
    <property type="match status" value="1"/>
</dbReference>
<feature type="domain" description="Vacuolar membrane protease transmembrane" evidence="19">
    <location>
        <begin position="647"/>
        <end position="747"/>
    </location>
</feature>